<feature type="compositionally biased region" description="Low complexity" evidence="1">
    <location>
        <begin position="39"/>
        <end position="54"/>
    </location>
</feature>
<sequence length="199" mass="22428">MVFGKHQVNTQGETETYISNTQDYVDLDEEVQQSVPTPATAAAAATSGTGASGSQVNRKNEEKDTKPLTDEVTFQGAVDWWATYGSETPELAEVAKKVLSQPISSSSAERNWSTYSYIHNVKRNRLNCKRADKLVFIHSNIRLQSRFTESYKSGPHKKWDMNPEDAYIEGSSARLEEMTWEDLEDDDIDQGKGKRQRVD</sequence>
<evidence type="ECO:0000313" key="3">
    <source>
        <dbReference type="EMBL" id="KAD7477466.1"/>
    </source>
</evidence>
<dbReference type="GO" id="GO:0046983">
    <property type="term" value="F:protein dimerization activity"/>
    <property type="evidence" value="ECO:0007669"/>
    <property type="project" value="InterPro"/>
</dbReference>
<proteinExistence type="predicted"/>
<dbReference type="AlphaFoldDB" id="A0A5N6Q0A0"/>
<dbReference type="InterPro" id="IPR012337">
    <property type="entry name" value="RNaseH-like_sf"/>
</dbReference>
<name>A0A5N6Q0A0_9ASTR</name>
<dbReference type="OrthoDB" id="2017576at2759"/>
<gene>
    <name evidence="3" type="ORF">E3N88_00602</name>
</gene>
<dbReference type="Proteomes" id="UP000326396">
    <property type="component" value="Linkage Group LG1"/>
</dbReference>
<protein>
    <recommendedName>
        <fullName evidence="2">HAT C-terminal dimerisation domain-containing protein</fullName>
    </recommendedName>
</protein>
<keyword evidence="4" id="KW-1185">Reference proteome</keyword>
<feature type="compositionally biased region" description="Basic and acidic residues" evidence="1">
    <location>
        <begin position="189"/>
        <end position="199"/>
    </location>
</feature>
<feature type="compositionally biased region" description="Basic and acidic residues" evidence="1">
    <location>
        <begin position="58"/>
        <end position="67"/>
    </location>
</feature>
<evidence type="ECO:0000313" key="4">
    <source>
        <dbReference type="Proteomes" id="UP000326396"/>
    </source>
</evidence>
<dbReference type="SUPFAM" id="SSF53098">
    <property type="entry name" value="Ribonuclease H-like"/>
    <property type="match status" value="1"/>
</dbReference>
<feature type="domain" description="HAT C-terminal dimerisation" evidence="2">
    <location>
        <begin position="73"/>
        <end position="141"/>
    </location>
</feature>
<evidence type="ECO:0000256" key="1">
    <source>
        <dbReference type="SAM" id="MobiDB-lite"/>
    </source>
</evidence>
<feature type="compositionally biased region" description="Acidic residues" evidence="1">
    <location>
        <begin position="179"/>
        <end position="188"/>
    </location>
</feature>
<accession>A0A5N6Q0A0</accession>
<organism evidence="3 4">
    <name type="scientific">Mikania micrantha</name>
    <name type="common">bitter vine</name>
    <dbReference type="NCBI Taxonomy" id="192012"/>
    <lineage>
        <taxon>Eukaryota</taxon>
        <taxon>Viridiplantae</taxon>
        <taxon>Streptophyta</taxon>
        <taxon>Embryophyta</taxon>
        <taxon>Tracheophyta</taxon>
        <taxon>Spermatophyta</taxon>
        <taxon>Magnoliopsida</taxon>
        <taxon>eudicotyledons</taxon>
        <taxon>Gunneridae</taxon>
        <taxon>Pentapetalae</taxon>
        <taxon>asterids</taxon>
        <taxon>campanulids</taxon>
        <taxon>Asterales</taxon>
        <taxon>Asteraceae</taxon>
        <taxon>Asteroideae</taxon>
        <taxon>Heliantheae alliance</taxon>
        <taxon>Eupatorieae</taxon>
        <taxon>Mikania</taxon>
    </lineage>
</organism>
<dbReference type="EMBL" id="SZYD01000001">
    <property type="protein sequence ID" value="KAD7477466.1"/>
    <property type="molecule type" value="Genomic_DNA"/>
</dbReference>
<reference evidence="3 4" key="1">
    <citation type="submission" date="2019-05" db="EMBL/GenBank/DDBJ databases">
        <title>Mikania micrantha, genome provides insights into the molecular mechanism of rapid growth.</title>
        <authorList>
            <person name="Liu B."/>
        </authorList>
    </citation>
    <scope>NUCLEOTIDE SEQUENCE [LARGE SCALE GENOMIC DNA]</scope>
    <source>
        <strain evidence="3">NLD-2019</strain>
        <tissue evidence="3">Leaf</tissue>
    </source>
</reference>
<dbReference type="InterPro" id="IPR008906">
    <property type="entry name" value="HATC_C_dom"/>
</dbReference>
<feature type="region of interest" description="Disordered" evidence="1">
    <location>
        <begin position="179"/>
        <end position="199"/>
    </location>
</feature>
<comment type="caution">
    <text evidence="3">The sequence shown here is derived from an EMBL/GenBank/DDBJ whole genome shotgun (WGS) entry which is preliminary data.</text>
</comment>
<feature type="region of interest" description="Disordered" evidence="1">
    <location>
        <begin position="37"/>
        <end position="67"/>
    </location>
</feature>
<dbReference type="Pfam" id="PF05699">
    <property type="entry name" value="Dimer_Tnp_hAT"/>
    <property type="match status" value="1"/>
</dbReference>
<evidence type="ECO:0000259" key="2">
    <source>
        <dbReference type="Pfam" id="PF05699"/>
    </source>
</evidence>